<dbReference type="EMBL" id="JAAXPR010000011">
    <property type="protein sequence ID" value="NKZ20567.1"/>
    <property type="molecule type" value="Genomic_DNA"/>
</dbReference>
<name>A0A7X6S195_9STRE</name>
<dbReference type="PANTHER" id="PTHR43479">
    <property type="entry name" value="ACREF/ENVCD OPERON REPRESSOR-RELATED"/>
    <property type="match status" value="1"/>
</dbReference>
<reference evidence="4 5" key="1">
    <citation type="submission" date="2020-04" db="EMBL/GenBank/DDBJ databases">
        <title>MicrobeNet Type strains.</title>
        <authorList>
            <person name="Nicholson A.C."/>
        </authorList>
    </citation>
    <scope>NUCLEOTIDE SEQUENCE [LARGE SCALE GENOMIC DNA]</scope>
    <source>
        <strain evidence="4 5">CCUG 69612</strain>
    </source>
</reference>
<dbReference type="PROSITE" id="PS50977">
    <property type="entry name" value="HTH_TETR_2"/>
    <property type="match status" value="1"/>
</dbReference>
<dbReference type="Pfam" id="PF00440">
    <property type="entry name" value="TetR_N"/>
    <property type="match status" value="1"/>
</dbReference>
<evidence type="ECO:0000256" key="2">
    <source>
        <dbReference type="PROSITE-ProRule" id="PRU00335"/>
    </source>
</evidence>
<proteinExistence type="predicted"/>
<dbReference type="InterPro" id="IPR001647">
    <property type="entry name" value="HTH_TetR"/>
</dbReference>
<organism evidence="4 5">
    <name type="scientific">Streptococcus ovuberis</name>
    <dbReference type="NCBI Taxonomy" id="1936207"/>
    <lineage>
        <taxon>Bacteria</taxon>
        <taxon>Bacillati</taxon>
        <taxon>Bacillota</taxon>
        <taxon>Bacilli</taxon>
        <taxon>Lactobacillales</taxon>
        <taxon>Streptococcaceae</taxon>
        <taxon>Streptococcus</taxon>
    </lineage>
</organism>
<dbReference type="InterPro" id="IPR009057">
    <property type="entry name" value="Homeodomain-like_sf"/>
</dbReference>
<dbReference type="PANTHER" id="PTHR43479:SF7">
    <property type="entry name" value="TETR-FAMILY TRANSCRIPTIONAL REGULATOR"/>
    <property type="match status" value="1"/>
</dbReference>
<sequence>MTTDLRFERTEENIRTAFLGLLENEDYAKLSVTTICREARCSRNAFYQHYESKDHLYKAIVGEVIAAIEDSCQPVVEHLEEIGEAESRLFTNQILEAVYQKRELIRRLLQVSPLTFSYQLRQMFIDGNLLSAQLFAQESVNHSYIYYLSGAFASFVEYWLLHTADDLEKAQNILHQHTFWGFNSQGSDC</sequence>
<evidence type="ECO:0000313" key="5">
    <source>
        <dbReference type="Proteomes" id="UP000522720"/>
    </source>
</evidence>
<dbReference type="RefSeq" id="WP_168549321.1">
    <property type="nucleotide sequence ID" value="NZ_JAAXPR010000011.1"/>
</dbReference>
<evidence type="ECO:0000313" key="4">
    <source>
        <dbReference type="EMBL" id="NKZ20567.1"/>
    </source>
</evidence>
<evidence type="ECO:0000259" key="3">
    <source>
        <dbReference type="PROSITE" id="PS50977"/>
    </source>
</evidence>
<dbReference type="Gene3D" id="1.10.357.10">
    <property type="entry name" value="Tetracycline Repressor, domain 2"/>
    <property type="match status" value="1"/>
</dbReference>
<feature type="domain" description="HTH tetR-type" evidence="3">
    <location>
        <begin position="8"/>
        <end position="68"/>
    </location>
</feature>
<evidence type="ECO:0000256" key="1">
    <source>
        <dbReference type="ARBA" id="ARBA00023125"/>
    </source>
</evidence>
<protein>
    <submittedName>
        <fullName evidence="4">TetR/AcrR family transcriptional regulator</fullName>
    </submittedName>
</protein>
<accession>A0A7X6S195</accession>
<keyword evidence="5" id="KW-1185">Reference proteome</keyword>
<dbReference type="AlphaFoldDB" id="A0A7X6S195"/>
<dbReference type="SUPFAM" id="SSF46689">
    <property type="entry name" value="Homeodomain-like"/>
    <property type="match status" value="1"/>
</dbReference>
<dbReference type="Proteomes" id="UP000522720">
    <property type="component" value="Unassembled WGS sequence"/>
</dbReference>
<keyword evidence="1 2" id="KW-0238">DNA-binding</keyword>
<dbReference type="GO" id="GO:0003677">
    <property type="term" value="F:DNA binding"/>
    <property type="evidence" value="ECO:0007669"/>
    <property type="project" value="UniProtKB-UniRule"/>
</dbReference>
<comment type="caution">
    <text evidence="4">The sequence shown here is derived from an EMBL/GenBank/DDBJ whole genome shotgun (WGS) entry which is preliminary data.</text>
</comment>
<feature type="DNA-binding region" description="H-T-H motif" evidence="2">
    <location>
        <begin position="31"/>
        <end position="50"/>
    </location>
</feature>
<gene>
    <name evidence="4" type="ORF">HF992_06890</name>
</gene>
<dbReference type="InterPro" id="IPR050624">
    <property type="entry name" value="HTH-type_Tx_Regulator"/>
</dbReference>